<dbReference type="OrthoDB" id="9808602at2"/>
<keyword evidence="2" id="KW-0472">Membrane</keyword>
<gene>
    <name evidence="4" type="ORF">C7382_10483</name>
</gene>
<dbReference type="PANTHER" id="PTHR30576:SF20">
    <property type="entry name" value="QUINOVOSAMINEPHOSPHOTRANSFERAE-RELATED"/>
    <property type="match status" value="1"/>
</dbReference>
<evidence type="ECO:0000256" key="1">
    <source>
        <dbReference type="ARBA" id="ARBA00006464"/>
    </source>
</evidence>
<dbReference type="GeneID" id="94550308"/>
<evidence type="ECO:0000259" key="3">
    <source>
        <dbReference type="Pfam" id="PF02397"/>
    </source>
</evidence>
<keyword evidence="5" id="KW-1185">Reference proteome</keyword>
<keyword evidence="4" id="KW-0808">Transferase</keyword>
<proteinExistence type="inferred from homology"/>
<dbReference type="Pfam" id="PF02397">
    <property type="entry name" value="Bac_transf"/>
    <property type="match status" value="1"/>
</dbReference>
<comment type="similarity">
    <text evidence="1">Belongs to the bacterial sugar transferase family.</text>
</comment>
<reference evidence="4 5" key="1">
    <citation type="submission" date="2018-04" db="EMBL/GenBank/DDBJ databases">
        <title>Genomic Encyclopedia of Type Strains, Phase IV (KMG-IV): sequencing the most valuable type-strain genomes for metagenomic binning, comparative biology and taxonomic classification.</title>
        <authorList>
            <person name="Goeker M."/>
        </authorList>
    </citation>
    <scope>NUCLEOTIDE SEQUENCE [LARGE SCALE GENOMIC DNA]</scope>
    <source>
        <strain evidence="4 5">DSM 28520</strain>
    </source>
</reference>
<keyword evidence="2" id="KW-0812">Transmembrane</keyword>
<evidence type="ECO:0000256" key="2">
    <source>
        <dbReference type="SAM" id="Phobius"/>
    </source>
</evidence>
<accession>A0A2U1FKX6</accession>
<name>A0A2U1FKX6_9PORP</name>
<feature type="transmembrane region" description="Helical" evidence="2">
    <location>
        <begin position="7"/>
        <end position="28"/>
    </location>
</feature>
<dbReference type="Proteomes" id="UP000245462">
    <property type="component" value="Unassembled WGS sequence"/>
</dbReference>
<protein>
    <submittedName>
        <fullName evidence="4">Lipopolysaccharide/colanic/teichoic acid biosynthesis glycosyltransferase</fullName>
    </submittedName>
</protein>
<dbReference type="GO" id="GO:0016780">
    <property type="term" value="F:phosphotransferase activity, for other substituted phosphate groups"/>
    <property type="evidence" value="ECO:0007669"/>
    <property type="project" value="TreeGrafter"/>
</dbReference>
<feature type="domain" description="Bacterial sugar transferase" evidence="3">
    <location>
        <begin position="2"/>
        <end position="192"/>
    </location>
</feature>
<organism evidence="4 5">
    <name type="scientific">Porphyromonas loveana</name>
    <dbReference type="NCBI Taxonomy" id="1884669"/>
    <lineage>
        <taxon>Bacteria</taxon>
        <taxon>Pseudomonadati</taxon>
        <taxon>Bacteroidota</taxon>
        <taxon>Bacteroidia</taxon>
        <taxon>Bacteroidales</taxon>
        <taxon>Porphyromonadaceae</taxon>
        <taxon>Porphyromonas</taxon>
    </lineage>
</organism>
<evidence type="ECO:0000313" key="4">
    <source>
        <dbReference type="EMBL" id="PVZ12776.1"/>
    </source>
</evidence>
<evidence type="ECO:0000313" key="5">
    <source>
        <dbReference type="Proteomes" id="UP000245462"/>
    </source>
</evidence>
<dbReference type="RefSeq" id="WP_116678856.1">
    <property type="nucleotide sequence ID" value="NZ_JBGXZY010000077.1"/>
</dbReference>
<dbReference type="InterPro" id="IPR003362">
    <property type="entry name" value="Bact_transf"/>
</dbReference>
<dbReference type="PANTHER" id="PTHR30576">
    <property type="entry name" value="COLANIC BIOSYNTHESIS UDP-GLUCOSE LIPID CARRIER TRANSFERASE"/>
    <property type="match status" value="1"/>
</dbReference>
<sequence length="202" mass="23612">MKRLFDIIASALGLIIVSPLLLIVALWVKIDSKGPVIFKQKRVGRYNQDFLLYKFRSMTNQNWGGEQLITIGNHDPRVTKVGYFIRKYKIDELPQLFNVLKGDMSIVGPRPLVRQQVELYPELYAKLLTVRPGITCEASIIYSDEDELLAKADDPEKYFAEVLMPEKIRLNTHYVENRSFWLDMKLIFHTFHSCPRKKHRKT</sequence>
<comment type="caution">
    <text evidence="4">The sequence shown here is derived from an EMBL/GenBank/DDBJ whole genome shotgun (WGS) entry which is preliminary data.</text>
</comment>
<dbReference type="AlphaFoldDB" id="A0A2U1FKX6"/>
<dbReference type="EMBL" id="QEKY01000004">
    <property type="protein sequence ID" value="PVZ12776.1"/>
    <property type="molecule type" value="Genomic_DNA"/>
</dbReference>
<keyword evidence="2" id="KW-1133">Transmembrane helix</keyword>